<dbReference type="InterPro" id="IPR003945">
    <property type="entry name" value="NU5C-like"/>
</dbReference>
<comment type="subcellular location">
    <subcellularLocation>
        <location evidence="2 17">Plastid</location>
        <location evidence="2 17">Chloroplast thylakoid membrane</location>
        <topology evidence="2 17">Multi-pass membrane protein</topology>
    </subcellularLocation>
</comment>
<keyword evidence="7 17" id="KW-0874">Quinone</keyword>
<dbReference type="EMBL" id="KU500307">
    <property type="protein sequence ID" value="AOG75012.1"/>
    <property type="molecule type" value="Genomic_DNA"/>
</dbReference>
<dbReference type="GO" id="GO:0003954">
    <property type="term" value="F:NADH dehydrogenase activity"/>
    <property type="evidence" value="ECO:0007669"/>
    <property type="project" value="TreeGrafter"/>
</dbReference>
<keyword evidence="10" id="KW-1278">Translocase</keyword>
<dbReference type="GO" id="GO:0015990">
    <property type="term" value="P:electron transport coupled proton transport"/>
    <property type="evidence" value="ECO:0007669"/>
    <property type="project" value="TreeGrafter"/>
</dbReference>
<comment type="caution">
    <text evidence="17">Lacks conserved residue(s) required for the propagation of feature annotation.</text>
</comment>
<evidence type="ECO:0000256" key="12">
    <source>
        <dbReference type="ARBA" id="ARBA00023027"/>
    </source>
</evidence>
<evidence type="ECO:0000256" key="1">
    <source>
        <dbReference type="ARBA" id="ARBA00004059"/>
    </source>
</evidence>
<evidence type="ECO:0000256" key="8">
    <source>
        <dbReference type="ARBA" id="ARBA00022857"/>
    </source>
</evidence>
<evidence type="ECO:0000313" key="20">
    <source>
        <dbReference type="EMBL" id="AOG75012.1"/>
    </source>
</evidence>
<dbReference type="AlphaFoldDB" id="A0A1D7GUM2"/>
<evidence type="ECO:0000256" key="7">
    <source>
        <dbReference type="ARBA" id="ARBA00022719"/>
    </source>
</evidence>
<feature type="transmembrane region" description="Helical" evidence="17">
    <location>
        <begin position="442"/>
        <end position="466"/>
    </location>
</feature>
<dbReference type="Gene3D" id="1.20.5.2700">
    <property type="match status" value="1"/>
</dbReference>
<dbReference type="PRINTS" id="PR01435">
    <property type="entry name" value="NPOXDRDTASE5"/>
</dbReference>
<keyword evidence="17 20" id="KW-0150">Chloroplast</keyword>
<dbReference type="PRINTS" id="PR01434">
    <property type="entry name" value="NADHDHGNASE5"/>
</dbReference>
<dbReference type="Pfam" id="PF01010">
    <property type="entry name" value="Proton_antipo_C"/>
    <property type="match status" value="1"/>
</dbReference>
<evidence type="ECO:0000259" key="19">
    <source>
        <dbReference type="Pfam" id="PF01010"/>
    </source>
</evidence>
<feature type="non-terminal residue" evidence="20">
    <location>
        <position position="1"/>
    </location>
</feature>
<dbReference type="InterPro" id="IPR002128">
    <property type="entry name" value="NADH_UbQ_OxRdtase_chlpt_su5_C"/>
</dbReference>
<keyword evidence="9 17" id="KW-0618">Plastoquinone</keyword>
<name>A0A1D7GUM2_9MONI</name>
<dbReference type="PANTHER" id="PTHR42829:SF2">
    <property type="entry name" value="NADH-UBIQUINONE OXIDOREDUCTASE CHAIN 5"/>
    <property type="match status" value="1"/>
</dbReference>
<keyword evidence="17 20" id="KW-0934">Plastid</keyword>
<dbReference type="GO" id="GO:0048038">
    <property type="term" value="F:quinone binding"/>
    <property type="evidence" value="ECO:0007669"/>
    <property type="project" value="UniProtKB-KW"/>
</dbReference>
<keyword evidence="12 17" id="KW-0520">NAD</keyword>
<comment type="function">
    <text evidence="1 17">NDH shuttles electrons from NAD(P)H:plastoquinone, via FMN and iron-sulfur (Fe-S) centers, to quinones in the photosynthetic chain and possibly in a chloroplast respiratory chain. The immediate electron acceptor for the enzyme in this species is believed to be plastoquinone. Couples the redox reaction to proton translocation, and thus conserves the redox energy in a proton gradient.</text>
</comment>
<proteinExistence type="inferred from homology"/>
<feature type="domain" description="NADH:quinone oxidoreductase/Mrp antiporter transmembrane" evidence="18">
    <location>
        <begin position="3"/>
        <end position="166"/>
    </location>
</feature>
<dbReference type="Pfam" id="PF00361">
    <property type="entry name" value="Proton_antipo_M"/>
    <property type="match status" value="1"/>
</dbReference>
<dbReference type="InterPro" id="IPR001750">
    <property type="entry name" value="ND/Mrp_TM"/>
</dbReference>
<accession>A0A1D7GUM2</accession>
<evidence type="ECO:0000256" key="4">
    <source>
        <dbReference type="ARBA" id="ARBA00011199"/>
    </source>
</evidence>
<evidence type="ECO:0000256" key="6">
    <source>
        <dbReference type="ARBA" id="ARBA00022692"/>
    </source>
</evidence>
<gene>
    <name evidence="17 20" type="primary">ndhF</name>
</gene>
<dbReference type="GO" id="GO:0042773">
    <property type="term" value="P:ATP synthesis coupled electron transport"/>
    <property type="evidence" value="ECO:0007669"/>
    <property type="project" value="InterPro"/>
</dbReference>
<dbReference type="EC" id="7.1.1.-" evidence="17"/>
<evidence type="ECO:0000256" key="14">
    <source>
        <dbReference type="ARBA" id="ARBA00023136"/>
    </source>
</evidence>
<comment type="subunit">
    <text evidence="4 17">NDH is composed of at least 16 different subunits, 5 of which are encoded in the nucleus.</text>
</comment>
<sequence length="476" mass="52396">MVRIFTFISILPATMYAVSWVGGVTTLLGATLALAQKDLKRCLAYSTMSQLGYMVPASGIGASRSALFHLITHAYSKASSFLGSGSVIHSMEKVVGYSPTRSQNMFLMGGLRKHMPITGITFLLGTLSLCGIPPLSCFWSKDQTIIESWLCSPYLGLTASTTAGLTAFHTSRIYLLTFEGNFRANQINYIGFDTLFPSEIAITSWGGAQSESFIKQTHDNFISITDMERNEVTETINSSTAHPLEEEPTCEEAIPTFSGQILLYPQESNFCMVLPLIILAIPTVFAGLVGVYPPQEGAGMDLPFDWLTSLTSLFEINKHFENLTEILISSTPSLILSLIGFSISRKAYGQVDKLVDTKIYEKFKNRNLLNTFLFSTGNWSASRGYIDYYYNIYFTRGVTLISKLVSNFDQWVIDGFINATGTSNLFSGEGIRRGKNGRISQYLFGLIIGTISPLQLVVGTISPLQLVVDFPIPPLP</sequence>
<dbReference type="GO" id="GO:0008137">
    <property type="term" value="F:NADH dehydrogenase (ubiquinone) activity"/>
    <property type="evidence" value="ECO:0007669"/>
    <property type="project" value="InterPro"/>
</dbReference>
<feature type="transmembrane region" description="Helical" evidence="17">
    <location>
        <begin position="272"/>
        <end position="292"/>
    </location>
</feature>
<evidence type="ECO:0000259" key="18">
    <source>
        <dbReference type="Pfam" id="PF00361"/>
    </source>
</evidence>
<feature type="domain" description="NADH:ubiquinone/plastoquinone oxidoreductase chloroplast chain 5 C-terminal" evidence="19">
    <location>
        <begin position="172"/>
        <end position="409"/>
    </location>
</feature>
<keyword evidence="6 17" id="KW-0812">Transmembrane</keyword>
<evidence type="ECO:0000256" key="15">
    <source>
        <dbReference type="ARBA" id="ARBA00047726"/>
    </source>
</evidence>
<evidence type="ECO:0000256" key="17">
    <source>
        <dbReference type="RuleBase" id="RU364062"/>
    </source>
</evidence>
<dbReference type="PANTHER" id="PTHR42829">
    <property type="entry name" value="NADH-UBIQUINONE OXIDOREDUCTASE CHAIN 5"/>
    <property type="match status" value="1"/>
</dbReference>
<evidence type="ECO:0000256" key="13">
    <source>
        <dbReference type="ARBA" id="ARBA00023078"/>
    </source>
</evidence>
<reference evidence="20" key="1">
    <citation type="journal article" date="2016" name="Syst. Bot.">
        <title>A revised framework of Dryopteris subg. Nothoperanema (Dryopteridaceae) inferred from phylogenetic evidence, with descriptions of two new sections.</title>
        <authorList>
            <person name="Kuo L.-Y."/>
            <person name="Chang Y.-H."/>
            <person name="Glowienka J.M.O."/>
            <person name="Amoroso V.B."/>
            <person name="Dong S.-Y."/>
            <person name="Kao T.-T."/>
            <person name="Wang C.-N."/>
            <person name="Chiou W.-L."/>
        </authorList>
    </citation>
    <scope>NUCLEOTIDE SEQUENCE</scope>
</reference>
<evidence type="ECO:0000256" key="9">
    <source>
        <dbReference type="ARBA" id="ARBA00022957"/>
    </source>
</evidence>
<comment type="catalytic activity">
    <reaction evidence="15 17">
        <text>a plastoquinone + NADPH + (n+1) H(+)(in) = a plastoquinol + NADP(+) + n H(+)(out)</text>
        <dbReference type="Rhea" id="RHEA:42612"/>
        <dbReference type="Rhea" id="RHEA-COMP:9561"/>
        <dbReference type="Rhea" id="RHEA-COMP:9562"/>
        <dbReference type="ChEBI" id="CHEBI:15378"/>
        <dbReference type="ChEBI" id="CHEBI:17757"/>
        <dbReference type="ChEBI" id="CHEBI:57783"/>
        <dbReference type="ChEBI" id="CHEBI:58349"/>
        <dbReference type="ChEBI" id="CHEBI:62192"/>
    </reaction>
</comment>
<dbReference type="GO" id="GO:0009535">
    <property type="term" value="C:chloroplast thylakoid membrane"/>
    <property type="evidence" value="ECO:0007669"/>
    <property type="project" value="UniProtKB-SubCell"/>
</dbReference>
<organism evidence="20">
    <name type="scientific">Dryopteris paleolata</name>
    <dbReference type="NCBI Taxonomy" id="1776218"/>
    <lineage>
        <taxon>Eukaryota</taxon>
        <taxon>Viridiplantae</taxon>
        <taxon>Streptophyta</taxon>
        <taxon>Embryophyta</taxon>
        <taxon>Tracheophyta</taxon>
        <taxon>Polypodiopsida</taxon>
        <taxon>Polypodiidae</taxon>
        <taxon>Polypodiales</taxon>
        <taxon>Polypodiineae</taxon>
        <taxon>Dryopteridaceae</taxon>
        <taxon>Dryopteridoideae</taxon>
        <taxon>Dryopteris</taxon>
    </lineage>
</organism>
<geneLocation type="chloroplast" evidence="20"/>
<keyword evidence="14 17" id="KW-0472">Membrane</keyword>
<evidence type="ECO:0000256" key="5">
    <source>
        <dbReference type="ARBA" id="ARBA00018648"/>
    </source>
</evidence>
<evidence type="ECO:0000256" key="10">
    <source>
        <dbReference type="ARBA" id="ARBA00022967"/>
    </source>
</evidence>
<protein>
    <recommendedName>
        <fullName evidence="5 17">NAD(P)H-quinone oxidoreductase subunit 5, chloroplastic</fullName>
        <ecNumber evidence="17">7.1.1.-</ecNumber>
    </recommendedName>
    <alternativeName>
        <fullName evidence="17">NADH-plastoquinone oxidoreductase subunit 5</fullName>
    </alternativeName>
</protein>
<keyword evidence="11 17" id="KW-1133">Transmembrane helix</keyword>
<keyword evidence="8 17" id="KW-0521">NADP</keyword>
<evidence type="ECO:0000256" key="3">
    <source>
        <dbReference type="ARBA" id="ARBA00008200"/>
    </source>
</evidence>
<comment type="similarity">
    <text evidence="3 17">Belongs to the complex I subunit 5 family.</text>
</comment>
<evidence type="ECO:0000256" key="2">
    <source>
        <dbReference type="ARBA" id="ARBA00004454"/>
    </source>
</evidence>
<keyword evidence="17" id="KW-0813">Transport</keyword>
<comment type="catalytic activity">
    <reaction evidence="16 17">
        <text>a plastoquinone + NADH + (n+1) H(+)(in) = a plastoquinol + NAD(+) + n H(+)(out)</text>
        <dbReference type="Rhea" id="RHEA:42608"/>
        <dbReference type="Rhea" id="RHEA-COMP:9561"/>
        <dbReference type="Rhea" id="RHEA-COMP:9562"/>
        <dbReference type="ChEBI" id="CHEBI:15378"/>
        <dbReference type="ChEBI" id="CHEBI:17757"/>
        <dbReference type="ChEBI" id="CHEBI:57540"/>
        <dbReference type="ChEBI" id="CHEBI:57945"/>
        <dbReference type="ChEBI" id="CHEBI:62192"/>
    </reaction>
</comment>
<evidence type="ECO:0000256" key="16">
    <source>
        <dbReference type="ARBA" id="ARBA00048026"/>
    </source>
</evidence>
<keyword evidence="13 17" id="KW-0793">Thylakoid</keyword>
<evidence type="ECO:0000256" key="11">
    <source>
        <dbReference type="ARBA" id="ARBA00022989"/>
    </source>
</evidence>